<comment type="subcellular location">
    <subcellularLocation>
        <location evidence="1 13">Cell membrane</location>
        <topology evidence="1 13">Single-pass type I membrane protein</topology>
    </subcellularLocation>
</comment>
<feature type="transmembrane region" description="Helical" evidence="15">
    <location>
        <begin position="254"/>
        <end position="283"/>
    </location>
</feature>
<sequence length="440" mass="49224">AANIHIDPRFISGGPFKDTATVKIVVEDADEPPVFSSPTYLLEVHENAAINSVIGQVTAHDPDVSSSPIRFSIDRHTDLERQFNINAEDGKITLATPLDRETNMWHNITIVVQERHNQVLIFQYIYIYKIKYMFKSYLNQHEGIISEPFMKRYLQPIVSAVDKDDPKNGHYFLYSLLPEMVNNPNFTIKKNEDNTLSILAKHNGFSRQKQEVYLLPIIISDSGNPPMSSTSTLTIRVCGCSSDGIVQSCNVEAYVLPIGLSMGALIAILACIILLLVIVVLFVTLRRHKNEPLIIKDDEDVRENIIRYDDEGGGEEDTEAFDIATLQNPDGINGFLPRKDIKPDLQFMPRQGLAPVPNGVDVDEFINVRLHEADNDPTAPPYDSIQIYGYEGRGSAAGSLSSLESSASDSDQNFDYLSEWGPRFKRLGELYSVGESDKET</sequence>
<dbReference type="InterPro" id="IPR015919">
    <property type="entry name" value="Cadherin-like_sf"/>
</dbReference>
<keyword evidence="18" id="KW-1185">Reference proteome</keyword>
<evidence type="ECO:0000256" key="8">
    <source>
        <dbReference type="ARBA" id="ARBA00022889"/>
    </source>
</evidence>
<dbReference type="GO" id="GO:0007043">
    <property type="term" value="P:cell-cell junction assembly"/>
    <property type="evidence" value="ECO:0007669"/>
    <property type="project" value="TreeGrafter"/>
</dbReference>
<evidence type="ECO:0000256" key="7">
    <source>
        <dbReference type="ARBA" id="ARBA00022837"/>
    </source>
</evidence>
<dbReference type="InterPro" id="IPR039808">
    <property type="entry name" value="Cadherin"/>
</dbReference>
<dbReference type="Pfam" id="PF00028">
    <property type="entry name" value="Cadherin"/>
    <property type="match status" value="2"/>
</dbReference>
<dbReference type="InterPro" id="IPR000233">
    <property type="entry name" value="Cadherin_Y-type_LIR"/>
</dbReference>
<dbReference type="PANTHER" id="PTHR24027">
    <property type="entry name" value="CADHERIN-23"/>
    <property type="match status" value="1"/>
</dbReference>
<keyword evidence="10 15" id="KW-0472">Membrane</keyword>
<evidence type="ECO:0000259" key="16">
    <source>
        <dbReference type="PROSITE" id="PS50268"/>
    </source>
</evidence>
<evidence type="ECO:0000256" key="12">
    <source>
        <dbReference type="PROSITE-ProRule" id="PRU00043"/>
    </source>
</evidence>
<dbReference type="GO" id="GO:0007156">
    <property type="term" value="P:homophilic cell adhesion via plasma membrane adhesion molecules"/>
    <property type="evidence" value="ECO:0007669"/>
    <property type="project" value="InterPro"/>
</dbReference>
<evidence type="ECO:0000256" key="3">
    <source>
        <dbReference type="ARBA" id="ARBA00022685"/>
    </source>
</evidence>
<comment type="function">
    <text evidence="14">Cadherins are calcium-dependent cell adhesion proteins.</text>
</comment>
<keyword evidence="8 13" id="KW-0130">Cell adhesion</keyword>
<dbReference type="InterPro" id="IPR002126">
    <property type="entry name" value="Cadherin-like_dom"/>
</dbReference>
<evidence type="ECO:0000256" key="4">
    <source>
        <dbReference type="ARBA" id="ARBA00022692"/>
    </source>
</evidence>
<dbReference type="InterPro" id="IPR027397">
    <property type="entry name" value="Catenin-bd_sf"/>
</dbReference>
<keyword evidence="2" id="KW-1003">Cell membrane</keyword>
<dbReference type="GO" id="GO:0044331">
    <property type="term" value="P:cell-cell adhesion mediated by cadherin"/>
    <property type="evidence" value="ECO:0007669"/>
    <property type="project" value="TreeGrafter"/>
</dbReference>
<evidence type="ECO:0000256" key="5">
    <source>
        <dbReference type="ARBA" id="ARBA00022723"/>
    </source>
</evidence>
<dbReference type="GO" id="GO:0016342">
    <property type="term" value="C:catenin complex"/>
    <property type="evidence" value="ECO:0007669"/>
    <property type="project" value="TreeGrafter"/>
</dbReference>
<dbReference type="Pfam" id="PF01049">
    <property type="entry name" value="CADH_Y-type_LIR"/>
    <property type="match status" value="1"/>
</dbReference>
<dbReference type="GO" id="GO:0034332">
    <property type="term" value="P:adherens junction organization"/>
    <property type="evidence" value="ECO:0007669"/>
    <property type="project" value="TreeGrafter"/>
</dbReference>
<dbReference type="PRINTS" id="PR00205">
    <property type="entry name" value="CADHERIN"/>
</dbReference>
<dbReference type="GO" id="GO:0043083">
    <property type="term" value="C:synaptic cleft"/>
    <property type="evidence" value="ECO:0007669"/>
    <property type="project" value="TreeGrafter"/>
</dbReference>
<keyword evidence="3" id="KW-0165">Cleavage on pair of basic residues</keyword>
<evidence type="ECO:0000256" key="15">
    <source>
        <dbReference type="SAM" id="Phobius"/>
    </source>
</evidence>
<keyword evidence="6" id="KW-0677">Repeat</keyword>
<dbReference type="CDD" id="cd11304">
    <property type="entry name" value="Cadherin_repeat"/>
    <property type="match status" value="2"/>
</dbReference>
<feature type="domain" description="Cadherin" evidence="16">
    <location>
        <begin position="36"/>
        <end position="186"/>
    </location>
</feature>
<feature type="domain" description="Cadherin" evidence="16">
    <location>
        <begin position="174"/>
        <end position="259"/>
    </location>
</feature>
<protein>
    <submittedName>
        <fullName evidence="17">Cadherin 8</fullName>
    </submittedName>
</protein>
<dbReference type="Proteomes" id="UP000694428">
    <property type="component" value="Unplaced"/>
</dbReference>
<dbReference type="GO" id="GO:0045296">
    <property type="term" value="F:cadherin binding"/>
    <property type="evidence" value="ECO:0007669"/>
    <property type="project" value="TreeGrafter"/>
</dbReference>
<keyword evidence="7 12" id="KW-0106">Calcium</keyword>
<evidence type="ECO:0000313" key="17">
    <source>
        <dbReference type="Ensembl" id="ENSPSTP00000011215.1"/>
    </source>
</evidence>
<evidence type="ECO:0000256" key="11">
    <source>
        <dbReference type="ARBA" id="ARBA00023180"/>
    </source>
</evidence>
<evidence type="ECO:0000313" key="18">
    <source>
        <dbReference type="Proteomes" id="UP000694428"/>
    </source>
</evidence>
<evidence type="ECO:0000256" key="14">
    <source>
        <dbReference type="RuleBase" id="RU004357"/>
    </source>
</evidence>
<dbReference type="FunFam" id="2.60.40.60:FF:000017">
    <property type="entry name" value="Cadherin 24"/>
    <property type="match status" value="1"/>
</dbReference>
<dbReference type="SUPFAM" id="SSF49313">
    <property type="entry name" value="Cadherin-like"/>
    <property type="match status" value="2"/>
</dbReference>
<proteinExistence type="predicted"/>
<dbReference type="Ensembl" id="ENSPSTT00000011772.1">
    <property type="protein sequence ID" value="ENSPSTP00000011215.1"/>
    <property type="gene ID" value="ENSPSTG00000007649.1"/>
</dbReference>
<evidence type="ECO:0000256" key="1">
    <source>
        <dbReference type="ARBA" id="ARBA00004251"/>
    </source>
</evidence>
<dbReference type="PROSITE" id="PS50268">
    <property type="entry name" value="CADHERIN_2"/>
    <property type="match status" value="2"/>
</dbReference>
<evidence type="ECO:0000256" key="2">
    <source>
        <dbReference type="ARBA" id="ARBA00022475"/>
    </source>
</evidence>
<dbReference type="AlphaFoldDB" id="A0A8C9F680"/>
<evidence type="ECO:0000256" key="9">
    <source>
        <dbReference type="ARBA" id="ARBA00022989"/>
    </source>
</evidence>
<dbReference type="GO" id="GO:0008013">
    <property type="term" value="F:beta-catenin binding"/>
    <property type="evidence" value="ECO:0007669"/>
    <property type="project" value="TreeGrafter"/>
</dbReference>
<keyword evidence="11" id="KW-0325">Glycoprotein</keyword>
<reference evidence="17" key="1">
    <citation type="submission" date="2025-08" db="UniProtKB">
        <authorList>
            <consortium name="Ensembl"/>
        </authorList>
    </citation>
    <scope>IDENTIFICATION</scope>
</reference>
<dbReference type="FunFam" id="4.10.900.10:FF:000001">
    <property type="entry name" value="Cadherin 2"/>
    <property type="match status" value="1"/>
</dbReference>
<evidence type="ECO:0000256" key="10">
    <source>
        <dbReference type="ARBA" id="ARBA00023136"/>
    </source>
</evidence>
<keyword evidence="4 13" id="KW-0812">Transmembrane</keyword>
<evidence type="ECO:0000256" key="6">
    <source>
        <dbReference type="ARBA" id="ARBA00022737"/>
    </source>
</evidence>
<dbReference type="GO" id="GO:0016477">
    <property type="term" value="P:cell migration"/>
    <property type="evidence" value="ECO:0007669"/>
    <property type="project" value="TreeGrafter"/>
</dbReference>
<dbReference type="FunFam" id="2.60.40.60:FF:000014">
    <property type="entry name" value="Cadherin 8"/>
    <property type="match status" value="1"/>
</dbReference>
<dbReference type="SMART" id="SM00112">
    <property type="entry name" value="CA"/>
    <property type="match status" value="2"/>
</dbReference>
<name>A0A8C9F680_PAVCR</name>
<dbReference type="GO" id="GO:0005509">
    <property type="term" value="F:calcium ion binding"/>
    <property type="evidence" value="ECO:0007669"/>
    <property type="project" value="UniProtKB-UniRule"/>
</dbReference>
<dbReference type="Gene3D" id="2.60.40.60">
    <property type="entry name" value="Cadherins"/>
    <property type="match status" value="2"/>
</dbReference>
<dbReference type="GO" id="GO:0000902">
    <property type="term" value="P:cell morphogenesis"/>
    <property type="evidence" value="ECO:0007669"/>
    <property type="project" value="TreeGrafter"/>
</dbReference>
<accession>A0A8C9F680</accession>
<dbReference type="Gene3D" id="4.10.900.10">
    <property type="entry name" value="TCF3-CBD (Catenin binding domain)"/>
    <property type="match status" value="1"/>
</dbReference>
<dbReference type="GO" id="GO:0043679">
    <property type="term" value="C:axon terminus"/>
    <property type="evidence" value="ECO:0007669"/>
    <property type="project" value="TreeGrafter"/>
</dbReference>
<dbReference type="GO" id="GO:0016339">
    <property type="term" value="P:calcium-dependent cell-cell adhesion via plasma membrane cell adhesion molecules"/>
    <property type="evidence" value="ECO:0007669"/>
    <property type="project" value="TreeGrafter"/>
</dbReference>
<keyword evidence="9 15" id="KW-1133">Transmembrane helix</keyword>
<dbReference type="PANTHER" id="PTHR24027:SF273">
    <property type="entry name" value="CADHERIN-8"/>
    <property type="match status" value="1"/>
</dbReference>
<dbReference type="GO" id="GO:0005912">
    <property type="term" value="C:adherens junction"/>
    <property type="evidence" value="ECO:0007669"/>
    <property type="project" value="TreeGrafter"/>
</dbReference>
<evidence type="ECO:0000256" key="13">
    <source>
        <dbReference type="RuleBase" id="RU003318"/>
    </source>
</evidence>
<organism evidence="17 18">
    <name type="scientific">Pavo cristatus</name>
    <name type="common">Indian peafowl</name>
    <name type="synonym">Blue peafowl</name>
    <dbReference type="NCBI Taxonomy" id="9049"/>
    <lineage>
        <taxon>Eukaryota</taxon>
        <taxon>Metazoa</taxon>
        <taxon>Chordata</taxon>
        <taxon>Craniata</taxon>
        <taxon>Vertebrata</taxon>
        <taxon>Euteleostomi</taxon>
        <taxon>Archelosauria</taxon>
        <taxon>Archosauria</taxon>
        <taxon>Dinosauria</taxon>
        <taxon>Saurischia</taxon>
        <taxon>Theropoda</taxon>
        <taxon>Coelurosauria</taxon>
        <taxon>Aves</taxon>
        <taxon>Neognathae</taxon>
        <taxon>Galloanserae</taxon>
        <taxon>Galliformes</taxon>
        <taxon>Phasianidae</taxon>
        <taxon>Phasianinae</taxon>
        <taxon>Pavo</taxon>
    </lineage>
</organism>
<reference evidence="17" key="2">
    <citation type="submission" date="2025-09" db="UniProtKB">
        <authorList>
            <consortium name="Ensembl"/>
        </authorList>
    </citation>
    <scope>IDENTIFICATION</scope>
</reference>
<keyword evidence="5" id="KW-0479">Metal-binding</keyword>